<dbReference type="Gene3D" id="3.40.50.1010">
    <property type="entry name" value="5'-nuclease"/>
    <property type="match status" value="1"/>
</dbReference>
<name>M9X8P4_MEIRD</name>
<dbReference type="Proteomes" id="UP000013026">
    <property type="component" value="Chromosome"/>
</dbReference>
<dbReference type="PATRIC" id="fig|504728.9.peg.10"/>
<accession>M9X8P4</accession>
<proteinExistence type="predicted"/>
<dbReference type="InterPro" id="IPR029060">
    <property type="entry name" value="PIN-like_dom_sf"/>
</dbReference>
<evidence type="ECO:0008006" key="3">
    <source>
        <dbReference type="Google" id="ProtNLM"/>
    </source>
</evidence>
<reference evidence="1 2" key="1">
    <citation type="submission" date="2013-04" db="EMBL/GenBank/DDBJ databases">
        <authorList>
            <person name="Chin J."/>
            <person name="Alexander D.H."/>
            <person name="Marks P."/>
            <person name="Korlach J."/>
            <person name="Clum A."/>
            <person name="Copeland A."/>
        </authorList>
    </citation>
    <scope>NUCLEOTIDE SEQUENCE [LARGE SCALE GENOMIC DNA]</scope>
    <source>
        <strain evidence="2">ATCC 35948 / DSM 1279 / VKM B-1258 / 21</strain>
    </source>
</reference>
<protein>
    <recommendedName>
        <fullName evidence="3">PIN domain-containing protein</fullName>
    </recommendedName>
</protein>
<dbReference type="SUPFAM" id="SSF88723">
    <property type="entry name" value="PIN domain-like"/>
    <property type="match status" value="1"/>
</dbReference>
<organism evidence="1 2">
    <name type="scientific">Meiothermus ruber (strain ATCC 35948 / DSM 1279 / VKM B-1258 / 21)</name>
    <name type="common">Thermus ruber</name>
    <dbReference type="NCBI Taxonomy" id="504728"/>
    <lineage>
        <taxon>Bacteria</taxon>
        <taxon>Thermotogati</taxon>
        <taxon>Deinococcota</taxon>
        <taxon>Deinococci</taxon>
        <taxon>Thermales</taxon>
        <taxon>Thermaceae</taxon>
        <taxon>Meiothermus</taxon>
    </lineage>
</organism>
<gene>
    <name evidence="1" type="ORF">K649_00050</name>
</gene>
<dbReference type="CDD" id="cd09874">
    <property type="entry name" value="PIN_MT3492-like"/>
    <property type="match status" value="1"/>
</dbReference>
<sequence length="80" mass="9174">MLDNLENWLVLPVSRTVCKKAFDLCQNHPLKGADAVHLAATLAMQTFRKLRFFTLDKTLYQAAKKEKVQVVAIPEFERGR</sequence>
<dbReference type="AlphaFoldDB" id="M9X8P4"/>
<dbReference type="EMBL" id="CP005385">
    <property type="protein sequence ID" value="AGK03324.1"/>
    <property type="molecule type" value="Genomic_DNA"/>
</dbReference>
<evidence type="ECO:0000313" key="1">
    <source>
        <dbReference type="EMBL" id="AGK03324.1"/>
    </source>
</evidence>
<dbReference type="STRING" id="504728.K649_00050"/>
<evidence type="ECO:0000313" key="2">
    <source>
        <dbReference type="Proteomes" id="UP000013026"/>
    </source>
</evidence>
<dbReference type="eggNOG" id="COG1848">
    <property type="taxonomic scope" value="Bacteria"/>
</dbReference>
<dbReference type="KEGG" id="mre:K649_00050"/>